<evidence type="ECO:0000313" key="1">
    <source>
        <dbReference type="EMBL" id="SFP21682.1"/>
    </source>
</evidence>
<protein>
    <submittedName>
        <fullName evidence="1">Uncharacterized protein</fullName>
    </submittedName>
</protein>
<dbReference type="AlphaFoldDB" id="A0A1I5NIY7"/>
<reference evidence="1 2" key="1">
    <citation type="submission" date="2016-10" db="EMBL/GenBank/DDBJ databases">
        <authorList>
            <person name="de Groot N.N."/>
        </authorList>
    </citation>
    <scope>NUCLEOTIDE SEQUENCE [LARGE SCALE GENOMIC DNA]</scope>
    <source>
        <strain evidence="1 2">DSM 44637</strain>
    </source>
</reference>
<organism evidence="1 2">
    <name type="scientific">Amycolatopsis rubida</name>
    <dbReference type="NCBI Taxonomy" id="112413"/>
    <lineage>
        <taxon>Bacteria</taxon>
        <taxon>Bacillati</taxon>
        <taxon>Actinomycetota</taxon>
        <taxon>Actinomycetes</taxon>
        <taxon>Pseudonocardiales</taxon>
        <taxon>Pseudonocardiaceae</taxon>
        <taxon>Amycolatopsis</taxon>
    </lineage>
</organism>
<dbReference type="RefSeq" id="WP_093574112.1">
    <property type="nucleotide sequence ID" value="NZ_FOWC01000004.1"/>
</dbReference>
<dbReference type="OrthoDB" id="3526735at2"/>
<dbReference type="EMBL" id="FOWC01000004">
    <property type="protein sequence ID" value="SFP21682.1"/>
    <property type="molecule type" value="Genomic_DNA"/>
</dbReference>
<name>A0A1I5NIY7_9PSEU</name>
<evidence type="ECO:0000313" key="2">
    <source>
        <dbReference type="Proteomes" id="UP000199137"/>
    </source>
</evidence>
<dbReference type="Proteomes" id="UP000199137">
    <property type="component" value="Unassembled WGS sequence"/>
</dbReference>
<accession>A0A1I5NIY7</accession>
<sequence length="78" mass="8176">MPDGRTFALITPDGVASEAFDSIVDLVQRNDKGVTRLDTAEPGALGRTSSSISCIAQATPVNVMRELSMVVGPDAAER</sequence>
<gene>
    <name evidence="1" type="ORF">SAMN05421854_104415</name>
</gene>
<dbReference type="STRING" id="112413.SAMN05421854_104415"/>
<proteinExistence type="predicted"/>